<comment type="caution">
    <text evidence="2">The sequence shown here is derived from an EMBL/GenBank/DDBJ whole genome shotgun (WGS) entry which is preliminary data.</text>
</comment>
<dbReference type="Pfam" id="PF00651">
    <property type="entry name" value="BTB"/>
    <property type="match status" value="1"/>
</dbReference>
<gene>
    <name evidence="2" type="ORF">LTR78_002009</name>
</gene>
<organism evidence="2 3">
    <name type="scientific">Recurvomyces mirabilis</name>
    <dbReference type="NCBI Taxonomy" id="574656"/>
    <lineage>
        <taxon>Eukaryota</taxon>
        <taxon>Fungi</taxon>
        <taxon>Dikarya</taxon>
        <taxon>Ascomycota</taxon>
        <taxon>Pezizomycotina</taxon>
        <taxon>Dothideomycetes</taxon>
        <taxon>Dothideomycetidae</taxon>
        <taxon>Mycosphaerellales</taxon>
        <taxon>Teratosphaeriaceae</taxon>
        <taxon>Recurvomyces</taxon>
    </lineage>
</organism>
<proteinExistence type="predicted"/>
<dbReference type="SUPFAM" id="SSF54695">
    <property type="entry name" value="POZ domain"/>
    <property type="match status" value="1"/>
</dbReference>
<dbReference type="PROSITE" id="PS50097">
    <property type="entry name" value="BTB"/>
    <property type="match status" value="1"/>
</dbReference>
<dbReference type="InterPro" id="IPR000210">
    <property type="entry name" value="BTB/POZ_dom"/>
</dbReference>
<reference evidence="2" key="1">
    <citation type="submission" date="2023-07" db="EMBL/GenBank/DDBJ databases">
        <title>Black Yeasts Isolated from many extreme environments.</title>
        <authorList>
            <person name="Coleine C."/>
            <person name="Stajich J.E."/>
            <person name="Selbmann L."/>
        </authorList>
    </citation>
    <scope>NUCLEOTIDE SEQUENCE</scope>
    <source>
        <strain evidence="2">CCFEE 5485</strain>
    </source>
</reference>
<dbReference type="Gene3D" id="3.30.710.10">
    <property type="entry name" value="Potassium Channel Kv1.1, Chain A"/>
    <property type="match status" value="1"/>
</dbReference>
<dbReference type="AlphaFoldDB" id="A0AAE1C4H9"/>
<dbReference type="SMART" id="SM00225">
    <property type="entry name" value="BTB"/>
    <property type="match status" value="1"/>
</dbReference>
<accession>A0AAE1C4H9</accession>
<dbReference type="EMBL" id="JAUTXT010000005">
    <property type="protein sequence ID" value="KAK3677914.1"/>
    <property type="molecule type" value="Genomic_DNA"/>
</dbReference>
<protein>
    <recommendedName>
        <fullName evidence="1">BTB domain-containing protein</fullName>
    </recommendedName>
</protein>
<dbReference type="CDD" id="cd18186">
    <property type="entry name" value="BTB_POZ_ZBTB_KLHL-like"/>
    <property type="match status" value="1"/>
</dbReference>
<evidence type="ECO:0000313" key="3">
    <source>
        <dbReference type="Proteomes" id="UP001274830"/>
    </source>
</evidence>
<dbReference type="Proteomes" id="UP001274830">
    <property type="component" value="Unassembled WGS sequence"/>
</dbReference>
<name>A0AAE1C4H9_9PEZI</name>
<dbReference type="PANTHER" id="PTHR47843:SF5">
    <property type="entry name" value="BTB_POZ DOMAIN PROTEIN"/>
    <property type="match status" value="1"/>
</dbReference>
<evidence type="ECO:0000313" key="2">
    <source>
        <dbReference type="EMBL" id="KAK3677914.1"/>
    </source>
</evidence>
<feature type="domain" description="BTB" evidence="1">
    <location>
        <begin position="30"/>
        <end position="97"/>
    </location>
</feature>
<keyword evidence="3" id="KW-1185">Reference proteome</keyword>
<evidence type="ECO:0000259" key="1">
    <source>
        <dbReference type="PROSITE" id="PS50097"/>
    </source>
</evidence>
<dbReference type="InterPro" id="IPR011333">
    <property type="entry name" value="SKP1/BTB/POZ_sf"/>
</dbReference>
<dbReference type="PANTHER" id="PTHR47843">
    <property type="entry name" value="BTB DOMAIN-CONTAINING PROTEIN-RELATED"/>
    <property type="match status" value="1"/>
</dbReference>
<sequence>MALNYAFCKRAGDDALLQGVSNLLKSQNFADLVVTLGDPSWSLHKVILRARSQFFAKALEDDFREAQSSSIELHDDDPDVMGKMFYYIYHGEYDDAEIATTPMLVNVRMVAAAEKYFVDHLPGIATSKLDYYTERDNGWTTVGFADAIEEAYTTTADQGRQLRDTLLEVVLRHKSDLFDNKKPEFSYFQAMAVRTLGFAADVASALCRAPITPLYRCPSSNCSVVFRCEFGEADLLDWECPECGVAREDWKPIDWDDFMSTELDQVPQPSIDD</sequence>